<keyword evidence="5" id="KW-0285">Flavoprotein</keyword>
<evidence type="ECO:0000256" key="3">
    <source>
        <dbReference type="ARBA" id="ARBA00024042"/>
    </source>
</evidence>
<feature type="active site" description="Proton acceptor" evidence="4">
    <location>
        <position position="274"/>
    </location>
</feature>
<reference evidence="8 9" key="1">
    <citation type="journal article" date="2014" name="BMC Genomics">
        <title>Genome sequencing of four Aureobasidium pullulans varieties: biotechnological potential, stress tolerance, and description of new species.</title>
        <authorList>
            <person name="Gostin Ar C."/>
            <person name="Ohm R.A."/>
            <person name="Kogej T."/>
            <person name="Sonjak S."/>
            <person name="Turk M."/>
            <person name="Zajc J."/>
            <person name="Zalar P."/>
            <person name="Grube M."/>
            <person name="Sun H."/>
            <person name="Han J."/>
            <person name="Sharma A."/>
            <person name="Chiniquy J."/>
            <person name="Ngan C.Y."/>
            <person name="Lipzen A."/>
            <person name="Barry K."/>
            <person name="Grigoriev I.V."/>
            <person name="Gunde-Cimerman N."/>
        </authorList>
    </citation>
    <scope>NUCLEOTIDE SEQUENCE [LARGE SCALE GENOMIC DNA]</scope>
    <source>
        <strain evidence="8 9">EXF-150</strain>
    </source>
</reference>
<dbReference type="PANTHER" id="PTHR10578:SF140">
    <property type="entry name" value="FMN HYDROXY ACID DEHYDROGENASE DOMAIN-CONTAINING PROTEIN"/>
    <property type="match status" value="1"/>
</dbReference>
<dbReference type="GO" id="GO:0010181">
    <property type="term" value="F:FMN binding"/>
    <property type="evidence" value="ECO:0007669"/>
    <property type="project" value="InterPro"/>
</dbReference>
<evidence type="ECO:0000256" key="2">
    <source>
        <dbReference type="ARBA" id="ARBA00023002"/>
    </source>
</evidence>
<protein>
    <submittedName>
        <fullName evidence="8">FMN-dependent alpha-hydroxy acid dehydrogenase</fullName>
    </submittedName>
</protein>
<evidence type="ECO:0000313" key="8">
    <source>
        <dbReference type="EMBL" id="KEQ80454.1"/>
    </source>
</evidence>
<proteinExistence type="inferred from homology"/>
<feature type="binding site" evidence="5">
    <location>
        <begin position="308"/>
        <end position="312"/>
    </location>
    <ligand>
        <name>FMN</name>
        <dbReference type="ChEBI" id="CHEBI:58210"/>
    </ligand>
</feature>
<feature type="signal peptide" evidence="6">
    <location>
        <begin position="1"/>
        <end position="15"/>
    </location>
</feature>
<keyword evidence="5" id="KW-0288">FMN</keyword>
<dbReference type="Proteomes" id="UP000030706">
    <property type="component" value="Unassembled WGS sequence"/>
</dbReference>
<feature type="binding site" evidence="5">
    <location>
        <position position="274"/>
    </location>
    <ligand>
        <name>glyoxylate</name>
        <dbReference type="ChEBI" id="CHEBI:36655"/>
    </ligand>
</feature>
<evidence type="ECO:0000313" key="9">
    <source>
        <dbReference type="Proteomes" id="UP000030706"/>
    </source>
</evidence>
<evidence type="ECO:0000256" key="1">
    <source>
        <dbReference type="ARBA" id="ARBA00001917"/>
    </source>
</evidence>
<keyword evidence="6" id="KW-0732">Signal</keyword>
<dbReference type="RefSeq" id="XP_029756641.1">
    <property type="nucleotide sequence ID" value="XM_029908065.1"/>
</dbReference>
<dbReference type="Gene3D" id="3.20.20.70">
    <property type="entry name" value="Aldolase class I"/>
    <property type="match status" value="2"/>
</dbReference>
<organism evidence="8 9">
    <name type="scientific">Aureobasidium pullulans EXF-150</name>
    <dbReference type="NCBI Taxonomy" id="1043002"/>
    <lineage>
        <taxon>Eukaryota</taxon>
        <taxon>Fungi</taxon>
        <taxon>Dikarya</taxon>
        <taxon>Ascomycota</taxon>
        <taxon>Pezizomycotina</taxon>
        <taxon>Dothideomycetes</taxon>
        <taxon>Dothideomycetidae</taxon>
        <taxon>Dothideales</taxon>
        <taxon>Saccotheciaceae</taxon>
        <taxon>Aureobasidium</taxon>
    </lineage>
</organism>
<dbReference type="InterPro" id="IPR000262">
    <property type="entry name" value="FMN-dep_DH"/>
</dbReference>
<gene>
    <name evidence="8" type="ORF">M438DRAFT_368719</name>
</gene>
<feature type="binding site" evidence="5">
    <location>
        <position position="250"/>
    </location>
    <ligand>
        <name>FMN</name>
        <dbReference type="ChEBI" id="CHEBI:58210"/>
    </ligand>
</feature>
<dbReference type="HOGENOM" id="CLU_020639_1_0_1"/>
<dbReference type="GO" id="GO:0016491">
    <property type="term" value="F:oxidoreductase activity"/>
    <property type="evidence" value="ECO:0007669"/>
    <property type="project" value="UniProtKB-KW"/>
</dbReference>
<dbReference type="InterPro" id="IPR013785">
    <property type="entry name" value="Aldolase_TIM"/>
</dbReference>
<feature type="binding site" evidence="5">
    <location>
        <position position="272"/>
    </location>
    <ligand>
        <name>FMN</name>
        <dbReference type="ChEBI" id="CHEBI:58210"/>
    </ligand>
</feature>
<keyword evidence="9" id="KW-1185">Reference proteome</keyword>
<feature type="binding site" evidence="5">
    <location>
        <position position="66"/>
    </location>
    <ligand>
        <name>glyoxylate</name>
        <dbReference type="ChEBI" id="CHEBI:36655"/>
    </ligand>
</feature>
<feature type="domain" description="FMN hydroxy acid dehydrogenase" evidence="7">
    <location>
        <begin position="40"/>
        <end position="381"/>
    </location>
</feature>
<dbReference type="PROSITE" id="PS51349">
    <property type="entry name" value="FMN_HYDROXY_ACID_DH_2"/>
    <property type="match status" value="1"/>
</dbReference>
<sequence>MKSIIFATLTSLALAARPYLNEPDTGIDDALGDTPNGTLPALENIVGLPDFEWAARNYMNTSAYTYYRNGAAGEWAYRNNLEAFQRYTARPRVLRDNSKIESTFTTSILGHNFSAPFYISPCARGALANERAELGLVEGAYQGDILYIPSDFSSLPLKELAAARPANGSQVMWQQVYLDASNDTATKAHFKEIEESGARAIVFTVDSAGPGVRQRAQRYSAGSADADYSAFTWQYYQKLQNFTRLPVVIKGIQTVEDAKMAVKYKAPAIVLSNHGGRNFDASPSGFEVALEIHQEAPEIFKQIEVYADGGVRYGSDVLKLLALGVRAVGLGRPFMYANAYGTEGVAKAVELLKAEIASDAAHLGLSSLKEIGPQYFKWTPNNWYS</sequence>
<evidence type="ECO:0000259" key="7">
    <source>
        <dbReference type="PROSITE" id="PS51349"/>
    </source>
</evidence>
<dbReference type="GeneID" id="40750371"/>
<dbReference type="STRING" id="1043002.A0A074X9P8"/>
<evidence type="ECO:0000256" key="6">
    <source>
        <dbReference type="SAM" id="SignalP"/>
    </source>
</evidence>
<comment type="cofactor">
    <cofactor evidence="1">
        <name>FMN</name>
        <dbReference type="ChEBI" id="CHEBI:58210"/>
    </cofactor>
</comment>
<feature type="binding site" evidence="5">
    <location>
        <position position="150"/>
    </location>
    <ligand>
        <name>FMN</name>
        <dbReference type="ChEBI" id="CHEBI:58210"/>
    </ligand>
</feature>
<dbReference type="OrthoDB" id="1925334at2759"/>
<feature type="binding site" evidence="5">
    <location>
        <position position="177"/>
    </location>
    <ligand>
        <name>glyoxylate</name>
        <dbReference type="ChEBI" id="CHEBI:36655"/>
    </ligand>
</feature>
<keyword evidence="2" id="KW-0560">Oxidoreductase</keyword>
<feature type="binding site" evidence="5">
    <location>
        <position position="213"/>
    </location>
    <ligand>
        <name>glyoxylate</name>
        <dbReference type="ChEBI" id="CHEBI:36655"/>
    </ligand>
</feature>
<feature type="binding site" evidence="5">
    <location>
        <position position="175"/>
    </location>
    <ligand>
        <name>FMN</name>
        <dbReference type="ChEBI" id="CHEBI:58210"/>
    </ligand>
</feature>
<feature type="chain" id="PRO_5013357085" evidence="6">
    <location>
        <begin position="16"/>
        <end position="385"/>
    </location>
</feature>
<dbReference type="PANTHER" id="PTHR10578">
    <property type="entry name" value="S -2-HYDROXY-ACID OXIDASE-RELATED"/>
    <property type="match status" value="1"/>
</dbReference>
<evidence type="ECO:0000256" key="5">
    <source>
        <dbReference type="PIRSR" id="PIRSR000138-2"/>
    </source>
</evidence>
<name>A0A074X9P8_AURPU</name>
<dbReference type="EMBL" id="KL584998">
    <property type="protein sequence ID" value="KEQ80454.1"/>
    <property type="molecule type" value="Genomic_DNA"/>
</dbReference>
<feature type="binding site" evidence="5">
    <location>
        <begin position="121"/>
        <end position="123"/>
    </location>
    <ligand>
        <name>FMN</name>
        <dbReference type="ChEBI" id="CHEBI:58210"/>
    </ligand>
</feature>
<dbReference type="InterPro" id="IPR037396">
    <property type="entry name" value="FMN_HAD"/>
</dbReference>
<feature type="binding site" evidence="5">
    <location>
        <position position="204"/>
    </location>
    <ligand>
        <name>FMN</name>
        <dbReference type="ChEBI" id="CHEBI:58210"/>
    </ligand>
</feature>
<feature type="binding site" evidence="5">
    <location>
        <position position="277"/>
    </location>
    <ligand>
        <name>glyoxylate</name>
        <dbReference type="ChEBI" id="CHEBI:36655"/>
    </ligand>
</feature>
<evidence type="ECO:0000256" key="4">
    <source>
        <dbReference type="PIRSR" id="PIRSR000138-1"/>
    </source>
</evidence>
<dbReference type="InterPro" id="IPR012133">
    <property type="entry name" value="Alpha-hydoxy_acid_DH_FMN"/>
</dbReference>
<dbReference type="AlphaFoldDB" id="A0A074X9P8"/>
<feature type="binding site" evidence="5">
    <location>
        <begin position="331"/>
        <end position="332"/>
    </location>
    <ligand>
        <name>FMN</name>
        <dbReference type="ChEBI" id="CHEBI:58210"/>
    </ligand>
</feature>
<dbReference type="Pfam" id="PF01070">
    <property type="entry name" value="FMN_dh"/>
    <property type="match status" value="2"/>
</dbReference>
<dbReference type="PIRSF" id="PIRSF000138">
    <property type="entry name" value="Al-hdrx_acd_dh"/>
    <property type="match status" value="1"/>
</dbReference>
<comment type="similarity">
    <text evidence="3">Belongs to the FMN-dependent alpha-hydroxy acid dehydrogenase family.</text>
</comment>
<dbReference type="SUPFAM" id="SSF51395">
    <property type="entry name" value="FMN-linked oxidoreductases"/>
    <property type="match status" value="1"/>
</dbReference>
<accession>A0A074X9P8</accession>